<dbReference type="InterPro" id="IPR036047">
    <property type="entry name" value="F-box-like_dom_sf"/>
</dbReference>
<gene>
    <name evidence="2" type="ORF">PHLCEN_2v218</name>
</gene>
<organism evidence="2 3">
    <name type="scientific">Hermanssonia centrifuga</name>
    <dbReference type="NCBI Taxonomy" id="98765"/>
    <lineage>
        <taxon>Eukaryota</taxon>
        <taxon>Fungi</taxon>
        <taxon>Dikarya</taxon>
        <taxon>Basidiomycota</taxon>
        <taxon>Agaricomycotina</taxon>
        <taxon>Agaricomycetes</taxon>
        <taxon>Polyporales</taxon>
        <taxon>Meruliaceae</taxon>
        <taxon>Hermanssonia</taxon>
    </lineage>
</organism>
<accession>A0A2R6S6N7</accession>
<keyword evidence="3" id="KW-1185">Reference proteome</keyword>
<dbReference type="SUPFAM" id="SSF81383">
    <property type="entry name" value="F-box domain"/>
    <property type="match status" value="1"/>
</dbReference>
<comment type="caution">
    <text evidence="2">The sequence shown here is derived from an EMBL/GenBank/DDBJ whole genome shotgun (WGS) entry which is preliminary data.</text>
</comment>
<evidence type="ECO:0000313" key="3">
    <source>
        <dbReference type="Proteomes" id="UP000186601"/>
    </source>
</evidence>
<dbReference type="CDD" id="cd09917">
    <property type="entry name" value="F-box_SF"/>
    <property type="match status" value="1"/>
</dbReference>
<dbReference type="OrthoDB" id="10671524at2759"/>
<protein>
    <recommendedName>
        <fullName evidence="1">F-box domain-containing protein</fullName>
    </recommendedName>
</protein>
<dbReference type="EMBL" id="MLYV02000016">
    <property type="protein sequence ID" value="PSS37961.1"/>
    <property type="molecule type" value="Genomic_DNA"/>
</dbReference>
<dbReference type="AlphaFoldDB" id="A0A2R6S6N7"/>
<dbReference type="Pfam" id="PF12937">
    <property type="entry name" value="F-box-like"/>
    <property type="match status" value="1"/>
</dbReference>
<reference evidence="2 3" key="1">
    <citation type="submission" date="2018-02" db="EMBL/GenBank/DDBJ databases">
        <title>Genome sequence of the basidiomycete white-rot fungus Phlebia centrifuga.</title>
        <authorList>
            <person name="Granchi Z."/>
            <person name="Peng M."/>
            <person name="de Vries R.P."/>
            <person name="Hilden K."/>
            <person name="Makela M.R."/>
            <person name="Grigoriev I."/>
            <person name="Riley R."/>
        </authorList>
    </citation>
    <scope>NUCLEOTIDE SEQUENCE [LARGE SCALE GENOMIC DNA]</scope>
    <source>
        <strain evidence="2 3">FBCC195</strain>
    </source>
</reference>
<sequence length="76" mass="8698">MPVHNFPVELFYAIFARVSKQDLASCSLVSWLWQQITLPLLFEKLCIRYSVPNEAIEEGYEASEGKAHPSSRREGL</sequence>
<dbReference type="InterPro" id="IPR001810">
    <property type="entry name" value="F-box_dom"/>
</dbReference>
<evidence type="ECO:0000313" key="2">
    <source>
        <dbReference type="EMBL" id="PSS37961.1"/>
    </source>
</evidence>
<proteinExistence type="predicted"/>
<dbReference type="PROSITE" id="PS50181">
    <property type="entry name" value="FBOX"/>
    <property type="match status" value="1"/>
</dbReference>
<evidence type="ECO:0000259" key="1">
    <source>
        <dbReference type="PROSITE" id="PS50181"/>
    </source>
</evidence>
<dbReference type="Gene3D" id="1.20.1280.50">
    <property type="match status" value="1"/>
</dbReference>
<feature type="domain" description="F-box" evidence="1">
    <location>
        <begin position="1"/>
        <end position="45"/>
    </location>
</feature>
<dbReference type="Proteomes" id="UP000186601">
    <property type="component" value="Unassembled WGS sequence"/>
</dbReference>
<name>A0A2R6S6N7_9APHY</name>